<dbReference type="SUPFAM" id="SSF55200">
    <property type="entry name" value="Translation initiation factor IF3, C-terminal domain"/>
    <property type="match status" value="1"/>
</dbReference>
<accession>A0AAV3YI85</accession>
<dbReference type="InterPro" id="IPR036788">
    <property type="entry name" value="T_IF-3_C_sf"/>
</dbReference>
<name>A0AAV3YI85_9GAST</name>
<evidence type="ECO:0000313" key="1">
    <source>
        <dbReference type="EMBL" id="GFN82090.1"/>
    </source>
</evidence>
<gene>
    <name evidence="1" type="ORF">PoB_000859600</name>
</gene>
<reference evidence="1 2" key="1">
    <citation type="journal article" date="2021" name="Elife">
        <title>Chloroplast acquisition without the gene transfer in kleptoplastic sea slugs, Plakobranchus ocellatus.</title>
        <authorList>
            <person name="Maeda T."/>
            <person name="Takahashi S."/>
            <person name="Yoshida T."/>
            <person name="Shimamura S."/>
            <person name="Takaki Y."/>
            <person name="Nagai Y."/>
            <person name="Toyoda A."/>
            <person name="Suzuki Y."/>
            <person name="Arimoto A."/>
            <person name="Ishii H."/>
            <person name="Satoh N."/>
            <person name="Nishiyama T."/>
            <person name="Hasebe M."/>
            <person name="Maruyama T."/>
            <person name="Minagawa J."/>
            <person name="Obokata J."/>
            <person name="Shigenobu S."/>
        </authorList>
    </citation>
    <scope>NUCLEOTIDE SEQUENCE [LARGE SCALE GENOMIC DNA]</scope>
</reference>
<dbReference type="Proteomes" id="UP000735302">
    <property type="component" value="Unassembled WGS sequence"/>
</dbReference>
<sequence>MRSPLPSLVTSMASSPRIDFNSLWILKGYLTATFADPLHKEVMVVVLVKNMASLAFRHINSHLSKQPTKTLSLCCQFHQHLNCTGQSFMTCVKPLDHLVVISVLHWYSDNVKHRSFYQGKLSVYNIRQNEPCTPKNFLFARWLSIKKDTEQSFQDNDKTSIFDQDGLLIKETTFKQAKSLASSQKSRLVYMRTNPDGVPCFSLQTLAKKATKIHYTSGSAYRPEVSKSKKKDPKAPAKEYKVKASIAERDLNIKITQMVSHLSKGKQVIIFIKETSSQDQVSQGRSELTKRVKEKLGDVCKVNQDYSNATTTRLTLTPKETQIMQLNQDSES</sequence>
<comment type="caution">
    <text evidence="1">The sequence shown here is derived from an EMBL/GenBank/DDBJ whole genome shotgun (WGS) entry which is preliminary data.</text>
</comment>
<proteinExistence type="predicted"/>
<organism evidence="1 2">
    <name type="scientific">Plakobranchus ocellatus</name>
    <dbReference type="NCBI Taxonomy" id="259542"/>
    <lineage>
        <taxon>Eukaryota</taxon>
        <taxon>Metazoa</taxon>
        <taxon>Spiralia</taxon>
        <taxon>Lophotrochozoa</taxon>
        <taxon>Mollusca</taxon>
        <taxon>Gastropoda</taxon>
        <taxon>Heterobranchia</taxon>
        <taxon>Euthyneura</taxon>
        <taxon>Panpulmonata</taxon>
        <taxon>Sacoglossa</taxon>
        <taxon>Placobranchoidea</taxon>
        <taxon>Plakobranchidae</taxon>
        <taxon>Plakobranchus</taxon>
    </lineage>
</organism>
<protein>
    <submittedName>
        <fullName evidence="1">Uncharacterized protein</fullName>
    </submittedName>
</protein>
<dbReference type="EMBL" id="BLXT01000976">
    <property type="protein sequence ID" value="GFN82090.1"/>
    <property type="molecule type" value="Genomic_DNA"/>
</dbReference>
<dbReference type="AlphaFoldDB" id="A0AAV3YI85"/>
<evidence type="ECO:0000313" key="2">
    <source>
        <dbReference type="Proteomes" id="UP000735302"/>
    </source>
</evidence>
<keyword evidence="2" id="KW-1185">Reference proteome</keyword>
<dbReference type="GO" id="GO:0006413">
    <property type="term" value="P:translational initiation"/>
    <property type="evidence" value="ECO:0007669"/>
    <property type="project" value="InterPro"/>
</dbReference>
<dbReference type="Gene3D" id="3.30.110.10">
    <property type="entry name" value="Translation initiation factor 3 (IF-3), C-terminal domain"/>
    <property type="match status" value="1"/>
</dbReference>